<dbReference type="CDD" id="cd06170">
    <property type="entry name" value="LuxR_C_like"/>
    <property type="match status" value="1"/>
</dbReference>
<evidence type="ECO:0000313" key="6">
    <source>
        <dbReference type="Proteomes" id="UP000436911"/>
    </source>
</evidence>
<dbReference type="GO" id="GO:0003677">
    <property type="term" value="F:DNA binding"/>
    <property type="evidence" value="ECO:0007669"/>
    <property type="project" value="UniProtKB-KW"/>
</dbReference>
<dbReference type="Proteomes" id="UP000436911">
    <property type="component" value="Unassembled WGS sequence"/>
</dbReference>
<evidence type="ECO:0000313" key="5">
    <source>
        <dbReference type="EMBL" id="KAA3529759.1"/>
    </source>
</evidence>
<evidence type="ECO:0000256" key="2">
    <source>
        <dbReference type="ARBA" id="ARBA00023125"/>
    </source>
</evidence>
<dbReference type="SUPFAM" id="SSF75516">
    <property type="entry name" value="Pheromone-binding domain of LuxR-like quorum-sensing transcription factors"/>
    <property type="match status" value="1"/>
</dbReference>
<dbReference type="Pfam" id="PF03472">
    <property type="entry name" value="Autoind_bind"/>
    <property type="match status" value="1"/>
</dbReference>
<dbReference type="SMART" id="SM00421">
    <property type="entry name" value="HTH_LUXR"/>
    <property type="match status" value="1"/>
</dbReference>
<proteinExistence type="predicted"/>
<dbReference type="PRINTS" id="PR00038">
    <property type="entry name" value="HTHLUXR"/>
</dbReference>
<dbReference type="InterPro" id="IPR016032">
    <property type="entry name" value="Sig_transdc_resp-reg_C-effctor"/>
</dbReference>
<keyword evidence="2" id="KW-0238">DNA-binding</keyword>
<dbReference type="SUPFAM" id="SSF46894">
    <property type="entry name" value="C-terminal effector domain of the bipartite response regulators"/>
    <property type="match status" value="1"/>
</dbReference>
<dbReference type="PANTHER" id="PTHR44688:SF16">
    <property type="entry name" value="DNA-BINDING TRANSCRIPTIONAL ACTIVATOR DEVR_DOSR"/>
    <property type="match status" value="1"/>
</dbReference>
<keyword evidence="1" id="KW-0805">Transcription regulation</keyword>
<dbReference type="InterPro" id="IPR005143">
    <property type="entry name" value="TF_LuxR_autoind-bd_dom"/>
</dbReference>
<dbReference type="Pfam" id="PF00196">
    <property type="entry name" value="GerE"/>
    <property type="match status" value="1"/>
</dbReference>
<keyword evidence="3" id="KW-0804">Transcription</keyword>
<dbReference type="OrthoDB" id="3170288at2"/>
<dbReference type="Gene3D" id="1.10.10.10">
    <property type="entry name" value="Winged helix-like DNA-binding domain superfamily/Winged helix DNA-binding domain"/>
    <property type="match status" value="1"/>
</dbReference>
<dbReference type="InterPro" id="IPR036693">
    <property type="entry name" value="TF_LuxR_autoind-bd_dom_sf"/>
</dbReference>
<evidence type="ECO:0000256" key="1">
    <source>
        <dbReference type="ARBA" id="ARBA00023015"/>
    </source>
</evidence>
<dbReference type="GeneID" id="60683870"/>
<dbReference type="AlphaFoldDB" id="A0A368NQW8"/>
<dbReference type="PANTHER" id="PTHR44688">
    <property type="entry name" value="DNA-BINDING TRANSCRIPTIONAL ACTIVATOR DEVR_DOSR"/>
    <property type="match status" value="1"/>
</dbReference>
<protein>
    <recommendedName>
        <fullName evidence="4">HTH luxR-type domain-containing protein</fullName>
    </recommendedName>
</protein>
<feature type="domain" description="HTH luxR-type" evidence="4">
    <location>
        <begin position="181"/>
        <end position="246"/>
    </location>
</feature>
<dbReference type="EMBL" id="QUSG01000003">
    <property type="protein sequence ID" value="KAA3529759.1"/>
    <property type="molecule type" value="Genomic_DNA"/>
</dbReference>
<gene>
    <name evidence="5" type="ORF">DXT89_08640</name>
</gene>
<reference evidence="5 6" key="1">
    <citation type="submission" date="2018-08" db="EMBL/GenBank/DDBJ databases">
        <title>Genome sequencing of Agrobacterium vitis strain ICMP 10754.</title>
        <authorList>
            <person name="Visnovsky S.B."/>
            <person name="Pitman A.R."/>
        </authorList>
    </citation>
    <scope>NUCLEOTIDE SEQUENCE [LARGE SCALE GENOMIC DNA]</scope>
    <source>
        <strain evidence="5 6">ICMP 10754</strain>
    </source>
</reference>
<dbReference type="InterPro" id="IPR036388">
    <property type="entry name" value="WH-like_DNA-bd_sf"/>
</dbReference>
<organism evidence="5 6">
    <name type="scientific">Agrobacterium vitis</name>
    <name type="common">Rhizobium vitis</name>
    <dbReference type="NCBI Taxonomy" id="373"/>
    <lineage>
        <taxon>Bacteria</taxon>
        <taxon>Pseudomonadati</taxon>
        <taxon>Pseudomonadota</taxon>
        <taxon>Alphaproteobacteria</taxon>
        <taxon>Hyphomicrobiales</taxon>
        <taxon>Rhizobiaceae</taxon>
        <taxon>Rhizobium/Agrobacterium group</taxon>
        <taxon>Agrobacterium</taxon>
    </lineage>
</organism>
<dbReference type="PROSITE" id="PS00622">
    <property type="entry name" value="HTH_LUXR_1"/>
    <property type="match status" value="1"/>
</dbReference>
<dbReference type="GO" id="GO:0006355">
    <property type="term" value="P:regulation of DNA-templated transcription"/>
    <property type="evidence" value="ECO:0007669"/>
    <property type="project" value="InterPro"/>
</dbReference>
<sequence length="249" mass="28240">MNFNGNAQAANLMFDFITSINHSNNHSELMSKINSVATAFGFENFAISGIPLPNENIDPYVLLNGWPEEWFDRYVVEKYVHVDPVIYRAKTSDDAFIWSEVLESRPLNPKARRLMNEASEFRMRDGFCVPLHLTGGFQALVTFAGSGKIDLSPELRGVLQIIAIYAHNRIRLLLPTRKSHKTSSITNVTLHERDVIQWCAEGKTNWEIGVILGRSEKTVQHELHNAQRKLNCVNRAQLVAEAIRVGIIR</sequence>
<evidence type="ECO:0000259" key="4">
    <source>
        <dbReference type="PROSITE" id="PS50043"/>
    </source>
</evidence>
<name>A0A368NQW8_AGRVI</name>
<dbReference type="PROSITE" id="PS50043">
    <property type="entry name" value="HTH_LUXR_2"/>
    <property type="match status" value="1"/>
</dbReference>
<dbReference type="Gene3D" id="3.30.450.80">
    <property type="entry name" value="Transcription factor LuxR-like, autoinducer-binding domain"/>
    <property type="match status" value="1"/>
</dbReference>
<dbReference type="RefSeq" id="WP_060718566.1">
    <property type="nucleotide sequence ID" value="NZ_CP055265.1"/>
</dbReference>
<accession>A0A368NQW8</accession>
<dbReference type="InterPro" id="IPR000792">
    <property type="entry name" value="Tscrpt_reg_LuxR_C"/>
</dbReference>
<comment type="caution">
    <text evidence="5">The sequence shown here is derived from an EMBL/GenBank/DDBJ whole genome shotgun (WGS) entry which is preliminary data.</text>
</comment>
<evidence type="ECO:0000256" key="3">
    <source>
        <dbReference type="ARBA" id="ARBA00023163"/>
    </source>
</evidence>